<evidence type="ECO:0000256" key="2">
    <source>
        <dbReference type="ARBA" id="ARBA00023136"/>
    </source>
</evidence>
<evidence type="ECO:0000313" key="7">
    <source>
        <dbReference type="Proteomes" id="UP000632774"/>
    </source>
</evidence>
<comment type="caution">
    <text evidence="6">The sequence shown here is derived from an EMBL/GenBank/DDBJ whole genome shotgun (WGS) entry which is preliminary data.</text>
</comment>
<sequence>MKRLVLFPLLLLVFSLHAQDSVKYRIILIGDAGELGKQQKGVLSSAAANVLENKTTVLYLGDNIYPTGIGLPGSKEEETTKNILRSQYQPMRAAGAPVYFIPGNHDWDRMGPKGLAKVKRAGEFLAEQKDTLLKMAPAKGCPDPTEIKINDDLVVIAFDSEWWLYIYNKDNPDADCDCKTNDEVIGRFKELLYKNRDKIIILADHHPFDTYGHHGGSYIWQDYLFPLTSVKSSLYIPLPVIGALYPFLRSTFDNPEDNGHPLYKTMIKGIDRVFTLDSNVVRVAGHEHGLQFINDEGVIQVVSGSGAKRAVVKKGKHSLFALREAGYVTLDLMLNKSMRFTYYANNAKDSVFKKVYTYSKPFIPVHIPVEKSDVVMKEDSITVSAHPSFNKVSKLHRLVYGENYRKEWAVNARLPIIKLHSYQGGLTPVRLGGGHQTESLLLKNKEGKNYILSNIEKYPYMLLPQQLRQTFSKSWLKDAMSAQFPYGAVVAAEIARAVKVNHTTPTIGWVAPDAHFGYYETQFAGKICLIEEREPGDSSINTGNMIKLLNASDNNRIDSVEFFKARLLDWFLGDWDEHEDQWRWQYKRRGNVNYYTAVPHDRAEMFFINQGVIPSIASRRWVARYLKGYNGGYRTINDFFENDHTLNTRFMTQIGYDQWMQVTRSFAAALTDDVLENSLKKLPLAVYRIRHRQLMALMRERRDKLVAAAETYYRFFNHRVDVKLSDQGQVVSVKDTLNGALVITARRARYRGKSVLFSRVFDPKITKEVRLYISKGDDSVLVDQKVSKIKVRIIGGNGHKLYNIVNAGPKVNVYEKLNTATFTGPAQDRVDKHLSNDTSNIGYVPTNLYHTILPLFQTGYNFDDGYYFNVGFKYIHQGFRKFPTSTQEAVYGHSVASGESRLSYNGSWVNAFGKADAEIAVNAYFPKVINFFGRSNQPEFNKVGDYNNYYRAKFNFYTVDATVRFQNLDGTIILRLGPSVQYYHPVSENLGRLVSNPNLIHTYDSATVNNDKVHAGIVATYIDDKRNNKVLTDWGVYVNVRIQAYAGVGGNSRSFIQAIPEARLYKSVDTKSNFVITERIGGGLTYGRTTYYQSLFLGGEDNLPGFKQDRFAGQQMMFNNLEARIKLTDFLPYILPGQFGLTAAHNIGRVWVKREFSTEWHNSFSGGIYISPSDMALFQLKGGYSKEGFYPYVNFSLTF</sequence>
<dbReference type="Gene3D" id="2.40.160.50">
    <property type="entry name" value="membrane protein fhac: a member of the omp85/tpsb transporter family"/>
    <property type="match status" value="1"/>
</dbReference>
<dbReference type="Proteomes" id="UP000632774">
    <property type="component" value="Unassembled WGS sequence"/>
</dbReference>
<dbReference type="Gene3D" id="3.60.21.10">
    <property type="match status" value="1"/>
</dbReference>
<proteinExistence type="predicted"/>
<evidence type="ECO:0000259" key="5">
    <source>
        <dbReference type="Pfam" id="PF01103"/>
    </source>
</evidence>
<keyword evidence="3" id="KW-0732">Signal</keyword>
<dbReference type="EMBL" id="JADFFM010000001">
    <property type="protein sequence ID" value="MBE9665821.1"/>
    <property type="molecule type" value="Genomic_DNA"/>
</dbReference>
<comment type="subcellular location">
    <subcellularLocation>
        <location evidence="1">Membrane</location>
    </subcellularLocation>
</comment>
<feature type="chain" id="PRO_5045165470" evidence="3">
    <location>
        <begin position="19"/>
        <end position="1199"/>
    </location>
</feature>
<accession>A0ABR9XEY5</accession>
<reference evidence="6 7" key="1">
    <citation type="submission" date="2020-10" db="EMBL/GenBank/DDBJ databases">
        <title>Mucilaginibacter mali sp. nov., isolated from rhizosphere soil of apple orchard.</title>
        <authorList>
            <person name="Lee J.-S."/>
            <person name="Kim H.S."/>
            <person name="Kim J.-S."/>
        </authorList>
    </citation>
    <scope>NUCLEOTIDE SEQUENCE [LARGE SCALE GENOMIC DNA]</scope>
    <source>
        <strain evidence="6 7">KCTC 23157</strain>
    </source>
</reference>
<dbReference type="InterPro" id="IPR029052">
    <property type="entry name" value="Metallo-depent_PP-like"/>
</dbReference>
<evidence type="ECO:0000256" key="1">
    <source>
        <dbReference type="ARBA" id="ARBA00004370"/>
    </source>
</evidence>
<keyword evidence="7" id="KW-1185">Reference proteome</keyword>
<dbReference type="RefSeq" id="WP_194105207.1">
    <property type="nucleotide sequence ID" value="NZ_JADFFM010000001.1"/>
</dbReference>
<dbReference type="Pfam" id="PF01103">
    <property type="entry name" value="Omp85"/>
    <property type="match status" value="1"/>
</dbReference>
<protein>
    <submittedName>
        <fullName evidence="6">Metallophosphoesterase</fullName>
    </submittedName>
</protein>
<name>A0ABR9XEY5_9SPHI</name>
<dbReference type="InterPro" id="IPR004843">
    <property type="entry name" value="Calcineurin-like_PHP"/>
</dbReference>
<feature type="signal peptide" evidence="3">
    <location>
        <begin position="1"/>
        <end position="18"/>
    </location>
</feature>
<evidence type="ECO:0000313" key="6">
    <source>
        <dbReference type="EMBL" id="MBE9665821.1"/>
    </source>
</evidence>
<organism evidence="6 7">
    <name type="scientific">Mucilaginibacter boryungensis</name>
    <dbReference type="NCBI Taxonomy" id="768480"/>
    <lineage>
        <taxon>Bacteria</taxon>
        <taxon>Pseudomonadati</taxon>
        <taxon>Bacteroidota</taxon>
        <taxon>Sphingobacteriia</taxon>
        <taxon>Sphingobacteriales</taxon>
        <taxon>Sphingobacteriaceae</taxon>
        <taxon>Mucilaginibacter</taxon>
    </lineage>
</organism>
<gene>
    <name evidence="6" type="ORF">IRJ18_05565</name>
</gene>
<evidence type="ECO:0000256" key="3">
    <source>
        <dbReference type="SAM" id="SignalP"/>
    </source>
</evidence>
<feature type="domain" description="Calcineurin-like phosphoesterase" evidence="4">
    <location>
        <begin position="25"/>
        <end position="223"/>
    </location>
</feature>
<dbReference type="Pfam" id="PF00149">
    <property type="entry name" value="Metallophos"/>
    <property type="match status" value="1"/>
</dbReference>
<dbReference type="InterPro" id="IPR000184">
    <property type="entry name" value="Bac_surfAg_D15"/>
</dbReference>
<dbReference type="SUPFAM" id="SSF56300">
    <property type="entry name" value="Metallo-dependent phosphatases"/>
    <property type="match status" value="1"/>
</dbReference>
<feature type="domain" description="Bacterial surface antigen (D15)" evidence="5">
    <location>
        <begin position="954"/>
        <end position="1155"/>
    </location>
</feature>
<keyword evidence="2" id="KW-0472">Membrane</keyword>
<evidence type="ECO:0000259" key="4">
    <source>
        <dbReference type="Pfam" id="PF00149"/>
    </source>
</evidence>